<sequence length="220" mass="24854">MFFSPASFVKISVGYGLGVTQMMVPRLVRLANKSLQDLQILSPNLLPSLHSRVASINCMESLQKQNCSKKYTNVKRGIPSRDRIERRMPKELLLCSTVWLLALSQAERIPSYPKFSTSLQARPNHMNATALPEGIFDSSLSASISTRCNPELRINKRHRFCRTEEMELDLALLPQSFLSFVKAQTPFGLMGKFKELTKHAQILKPSSKYATQNYCLCNPS</sequence>
<reference evidence="1" key="1">
    <citation type="journal article" date="2020" name="Stud. Mycol.">
        <title>101 Dothideomycetes genomes: a test case for predicting lifestyles and emergence of pathogens.</title>
        <authorList>
            <person name="Haridas S."/>
            <person name="Albert R."/>
            <person name="Binder M."/>
            <person name="Bloem J."/>
            <person name="Labutti K."/>
            <person name="Salamov A."/>
            <person name="Andreopoulos B."/>
            <person name="Baker S."/>
            <person name="Barry K."/>
            <person name="Bills G."/>
            <person name="Bluhm B."/>
            <person name="Cannon C."/>
            <person name="Castanera R."/>
            <person name="Culley D."/>
            <person name="Daum C."/>
            <person name="Ezra D."/>
            <person name="Gonzalez J."/>
            <person name="Henrissat B."/>
            <person name="Kuo A."/>
            <person name="Liang C."/>
            <person name="Lipzen A."/>
            <person name="Lutzoni F."/>
            <person name="Magnuson J."/>
            <person name="Mondo S."/>
            <person name="Nolan M."/>
            <person name="Ohm R."/>
            <person name="Pangilinan J."/>
            <person name="Park H.-J."/>
            <person name="Ramirez L."/>
            <person name="Alfaro M."/>
            <person name="Sun H."/>
            <person name="Tritt A."/>
            <person name="Yoshinaga Y."/>
            <person name="Zwiers L.-H."/>
            <person name="Turgeon B."/>
            <person name="Goodwin S."/>
            <person name="Spatafora J."/>
            <person name="Crous P."/>
            <person name="Grigoriev I."/>
        </authorList>
    </citation>
    <scope>NUCLEOTIDE SEQUENCE</scope>
    <source>
        <strain evidence="1">ATCC 200398</strain>
    </source>
</reference>
<dbReference type="Proteomes" id="UP000799755">
    <property type="component" value="Unassembled WGS sequence"/>
</dbReference>
<dbReference type="EMBL" id="MU003511">
    <property type="protein sequence ID" value="KAF2469534.1"/>
    <property type="molecule type" value="Genomic_DNA"/>
</dbReference>
<evidence type="ECO:0000313" key="1">
    <source>
        <dbReference type="EMBL" id="KAF2469534.1"/>
    </source>
</evidence>
<protein>
    <submittedName>
        <fullName evidence="1">Uncharacterized protein</fullName>
    </submittedName>
</protein>
<gene>
    <name evidence="1" type="ORF">BDR25DRAFT_356230</name>
</gene>
<accession>A0ACB6QR88</accession>
<organism evidence="1 2">
    <name type="scientific">Lindgomyces ingoldianus</name>
    <dbReference type="NCBI Taxonomy" id="673940"/>
    <lineage>
        <taxon>Eukaryota</taxon>
        <taxon>Fungi</taxon>
        <taxon>Dikarya</taxon>
        <taxon>Ascomycota</taxon>
        <taxon>Pezizomycotina</taxon>
        <taxon>Dothideomycetes</taxon>
        <taxon>Pleosporomycetidae</taxon>
        <taxon>Pleosporales</taxon>
        <taxon>Lindgomycetaceae</taxon>
        <taxon>Lindgomyces</taxon>
    </lineage>
</organism>
<proteinExistence type="predicted"/>
<name>A0ACB6QR88_9PLEO</name>
<comment type="caution">
    <text evidence="1">The sequence shown here is derived from an EMBL/GenBank/DDBJ whole genome shotgun (WGS) entry which is preliminary data.</text>
</comment>
<keyword evidence="2" id="KW-1185">Reference proteome</keyword>
<evidence type="ECO:0000313" key="2">
    <source>
        <dbReference type="Proteomes" id="UP000799755"/>
    </source>
</evidence>